<dbReference type="Proteomes" id="UP001565369">
    <property type="component" value="Unassembled WGS sequence"/>
</dbReference>
<dbReference type="Pfam" id="PF05930">
    <property type="entry name" value="Phage_AlpA"/>
    <property type="match status" value="1"/>
</dbReference>
<dbReference type="InterPro" id="IPR010260">
    <property type="entry name" value="AlpA"/>
</dbReference>
<evidence type="ECO:0000313" key="3">
    <source>
        <dbReference type="Proteomes" id="UP001565369"/>
    </source>
</evidence>
<dbReference type="RefSeq" id="WP_038973704.1">
    <property type="nucleotide sequence ID" value="NZ_AP021854.1"/>
</dbReference>
<feature type="region of interest" description="Disordered" evidence="1">
    <location>
        <begin position="1"/>
        <end position="22"/>
    </location>
</feature>
<dbReference type="EMBL" id="JBGBZJ010000003">
    <property type="protein sequence ID" value="MEY9452003.1"/>
    <property type="molecule type" value="Genomic_DNA"/>
</dbReference>
<evidence type="ECO:0000313" key="2">
    <source>
        <dbReference type="EMBL" id="MEY9452003.1"/>
    </source>
</evidence>
<dbReference type="Gene3D" id="1.10.238.160">
    <property type="match status" value="1"/>
</dbReference>
<protein>
    <submittedName>
        <fullName evidence="2">Prophage regulatory protein</fullName>
    </submittedName>
</protein>
<name>A0ABV4FKA1_9BRAD</name>
<reference evidence="2 3" key="1">
    <citation type="submission" date="2024-07" db="EMBL/GenBank/DDBJ databases">
        <title>Genomic Encyclopedia of Type Strains, Phase V (KMG-V): Genome sequencing to study the core and pangenomes of soil and plant-associated prokaryotes.</title>
        <authorList>
            <person name="Whitman W."/>
        </authorList>
    </citation>
    <scope>NUCLEOTIDE SEQUENCE [LARGE SCALE GENOMIC DNA]</scope>
    <source>
        <strain evidence="2 3">USDA 152</strain>
    </source>
</reference>
<evidence type="ECO:0000256" key="1">
    <source>
        <dbReference type="SAM" id="MobiDB-lite"/>
    </source>
</evidence>
<organism evidence="2 3">
    <name type="scientific">Bradyrhizobium ottawaense</name>
    <dbReference type="NCBI Taxonomy" id="931866"/>
    <lineage>
        <taxon>Bacteria</taxon>
        <taxon>Pseudomonadati</taxon>
        <taxon>Pseudomonadota</taxon>
        <taxon>Alphaproteobacteria</taxon>
        <taxon>Hyphomicrobiales</taxon>
        <taxon>Nitrobacteraceae</taxon>
        <taxon>Bradyrhizobium</taxon>
    </lineage>
</organism>
<dbReference type="InterPro" id="IPR009061">
    <property type="entry name" value="DNA-bd_dom_put_sf"/>
</dbReference>
<gene>
    <name evidence="2" type="ORF">ABIG07_000951</name>
</gene>
<dbReference type="PANTHER" id="PTHR36154">
    <property type="entry name" value="DNA-BINDING TRANSCRIPTIONAL ACTIVATOR ALPA"/>
    <property type="match status" value="1"/>
</dbReference>
<dbReference type="PANTHER" id="PTHR36154:SF1">
    <property type="entry name" value="DNA-BINDING TRANSCRIPTIONAL ACTIVATOR ALPA"/>
    <property type="match status" value="1"/>
</dbReference>
<dbReference type="SUPFAM" id="SSF46955">
    <property type="entry name" value="Putative DNA-binding domain"/>
    <property type="match status" value="1"/>
</dbReference>
<accession>A0ABV4FKA1</accession>
<dbReference type="InterPro" id="IPR052931">
    <property type="entry name" value="Prophage_regulatory_activator"/>
</dbReference>
<proteinExistence type="predicted"/>
<sequence>MIAANQREAETEDVAPATSRPRRMLNERQVLEVIPVGRTTLYRMEKSGRFPKSTYISPNRRVWFEDEIVAWQNAVDEFDPRRARGKGRRARAVAAVAGTPSTR</sequence>
<comment type="caution">
    <text evidence="2">The sequence shown here is derived from an EMBL/GenBank/DDBJ whole genome shotgun (WGS) entry which is preliminary data.</text>
</comment>
<keyword evidence="3" id="KW-1185">Reference proteome</keyword>